<accession>A0AAJ7T407</accession>
<dbReference type="SUPFAM" id="SSF48726">
    <property type="entry name" value="Immunoglobulin"/>
    <property type="match status" value="4"/>
</dbReference>
<feature type="domain" description="Fibronectin type-III" evidence="6">
    <location>
        <begin position="657"/>
        <end position="752"/>
    </location>
</feature>
<dbReference type="Gene3D" id="2.60.40.10">
    <property type="entry name" value="Immunoglobulins"/>
    <property type="match status" value="11"/>
</dbReference>
<reference evidence="8" key="1">
    <citation type="submission" date="2025-08" db="UniProtKB">
        <authorList>
            <consortium name="RefSeq"/>
        </authorList>
    </citation>
    <scope>IDENTIFICATION</scope>
    <source>
        <tissue evidence="8">Sperm</tissue>
    </source>
</reference>
<dbReference type="PANTHER" id="PTHR13817">
    <property type="entry name" value="TITIN"/>
    <property type="match status" value="1"/>
</dbReference>
<evidence type="ECO:0000256" key="2">
    <source>
        <dbReference type="ARBA" id="ARBA00023179"/>
    </source>
</evidence>
<dbReference type="SMART" id="SM00060">
    <property type="entry name" value="FN3"/>
    <property type="match status" value="5"/>
</dbReference>
<dbReference type="FunFam" id="2.60.40.10:FF:000192">
    <property type="entry name" value="Myomesin 1"/>
    <property type="match status" value="1"/>
</dbReference>
<dbReference type="InterPro" id="IPR013098">
    <property type="entry name" value="Ig_I-set"/>
</dbReference>
<evidence type="ECO:0000313" key="7">
    <source>
        <dbReference type="Proteomes" id="UP001318040"/>
    </source>
</evidence>
<feature type="domain" description="Ig-like" evidence="5">
    <location>
        <begin position="1243"/>
        <end position="1329"/>
    </location>
</feature>
<dbReference type="InterPro" id="IPR003961">
    <property type="entry name" value="FN3_dom"/>
</dbReference>
<feature type="domain" description="Fibronectin type-III" evidence="6">
    <location>
        <begin position="905"/>
        <end position="1010"/>
    </location>
</feature>
<dbReference type="SUPFAM" id="SSF49265">
    <property type="entry name" value="Fibronectin type III"/>
    <property type="match status" value="3"/>
</dbReference>
<dbReference type="InterPro" id="IPR007110">
    <property type="entry name" value="Ig-like_dom"/>
</dbReference>
<dbReference type="Pfam" id="PF07679">
    <property type="entry name" value="I-set"/>
    <property type="match status" value="4"/>
</dbReference>
<feature type="region of interest" description="Disordered" evidence="4">
    <location>
        <begin position="1111"/>
        <end position="1134"/>
    </location>
</feature>
<dbReference type="InterPro" id="IPR036116">
    <property type="entry name" value="FN3_sf"/>
</dbReference>
<keyword evidence="3" id="KW-0393">Immunoglobulin domain</keyword>
<evidence type="ECO:0000256" key="3">
    <source>
        <dbReference type="ARBA" id="ARBA00023319"/>
    </source>
</evidence>
<dbReference type="GO" id="GO:0031430">
    <property type="term" value="C:M band"/>
    <property type="evidence" value="ECO:0007669"/>
    <property type="project" value="TreeGrafter"/>
</dbReference>
<dbReference type="FunFam" id="2.60.40.10:FF:000134">
    <property type="entry name" value="Myomesin 1"/>
    <property type="match status" value="1"/>
</dbReference>
<dbReference type="GO" id="GO:0055013">
    <property type="term" value="P:cardiac muscle cell development"/>
    <property type="evidence" value="ECO:0007669"/>
    <property type="project" value="UniProtKB-ARBA"/>
</dbReference>
<dbReference type="PROSITE" id="PS50853">
    <property type="entry name" value="FN3"/>
    <property type="match status" value="5"/>
</dbReference>
<proteinExistence type="predicted"/>
<protein>
    <submittedName>
        <fullName evidence="8">M-protein, striated muscle-like isoform X1</fullName>
    </submittedName>
</protein>
<feature type="domain" description="Ig-like" evidence="5">
    <location>
        <begin position="1471"/>
        <end position="1547"/>
    </location>
</feature>
<feature type="compositionally biased region" description="Basic and acidic residues" evidence="4">
    <location>
        <begin position="1113"/>
        <end position="1122"/>
    </location>
</feature>
<dbReference type="InterPro" id="IPR036179">
    <property type="entry name" value="Ig-like_dom_sf"/>
</dbReference>
<feature type="domain" description="Fibronectin type-III" evidence="6">
    <location>
        <begin position="1013"/>
        <end position="1108"/>
    </location>
</feature>
<dbReference type="CDD" id="cd00063">
    <property type="entry name" value="FN3"/>
    <property type="match status" value="5"/>
</dbReference>
<dbReference type="GO" id="GO:0005198">
    <property type="term" value="F:structural molecule activity"/>
    <property type="evidence" value="ECO:0007669"/>
    <property type="project" value="UniProtKB-ARBA"/>
</dbReference>
<dbReference type="FunFam" id="2.60.40.10:FF:000179">
    <property type="entry name" value="Myomesin 2"/>
    <property type="match status" value="1"/>
</dbReference>
<feature type="domain" description="Ig-like" evidence="5">
    <location>
        <begin position="294"/>
        <end position="379"/>
    </location>
</feature>
<feature type="compositionally biased region" description="Basic and acidic residues" evidence="4">
    <location>
        <begin position="61"/>
        <end position="74"/>
    </location>
</feature>
<name>A0AAJ7T407_PETMA</name>
<feature type="compositionally biased region" description="Low complexity" evidence="4">
    <location>
        <begin position="150"/>
        <end position="171"/>
    </location>
</feature>
<dbReference type="SMART" id="SM00408">
    <property type="entry name" value="IGc2"/>
    <property type="match status" value="3"/>
</dbReference>
<evidence type="ECO:0000313" key="8">
    <source>
        <dbReference type="RefSeq" id="XP_032810852.1"/>
    </source>
</evidence>
<dbReference type="GO" id="GO:0003007">
    <property type="term" value="P:heart morphogenesis"/>
    <property type="evidence" value="ECO:0007669"/>
    <property type="project" value="UniProtKB-ARBA"/>
</dbReference>
<evidence type="ECO:0000259" key="6">
    <source>
        <dbReference type="PROSITE" id="PS50853"/>
    </source>
</evidence>
<dbReference type="RefSeq" id="XP_032810852.1">
    <property type="nucleotide sequence ID" value="XM_032954961.1"/>
</dbReference>
<keyword evidence="1" id="KW-0677">Repeat</keyword>
<dbReference type="GO" id="GO:0045214">
    <property type="term" value="P:sarcomere organization"/>
    <property type="evidence" value="ECO:0007669"/>
    <property type="project" value="TreeGrafter"/>
</dbReference>
<sequence>METTAALPFYQKRHEHFDRSYRYAETRSIMQKYLRKDKKRLEDDAESKGAFVQRSSVLSRQEQEVSQKHRESLHLTRSHKQQQQQQQLQVSSSQQQQQQQQQHIKSSFKHREVEGMHLQHQQQQQVKGLHRQLDSGSHLVHDDSSHQHHLQQQQQHHHLQQQQYQQQQQQHQYHHHQQQQYHQHHQQHHVVEVCLDCHEKKLREQQQEVIGNGLGVAQGYKVGDAQGYGKQQGVHAWCVDDAVEDEELEEIARTVRSSRKEIRKKAAQLALRRKILDSEEYQERVRDDKVQHSPEFLMKPRSHVVWEKSTARFNCTVQGRPTPHVKWFKNNKPIDVHREPGKFRISSNYGVHALEINWCSEDDTAQYRVSAISTRGETSCFATLVVKRFRSEFDETSFYSGISTFPFDLPLLPTVSGLELDVRIMEKFGVTFGREGETLSLCCTVVVVPNLHKARVEIQWFRDDVRLEESKWVQLYWSGEKATLVLAHLNKEDEGLYTVRVVTTGGAARHSAYVFVRDAAAEIAGAPPAPLGVEIHDPNRNYVIVSWKPPSGQGGSPITGYFVERREVNTEKWVSCNDAPVLYARWVAAGLVECHSYQFRVRAVNSAGLSLPSRPSEPVIALHPDEAAKLKGTPAAPWTGQIFVTEEEPTDAMVPSCPQEVAVTEISRSYAVLGWKVPVSPGSEAVTYYVEKSTDGGESWERLNGGVAVKSTHFAALGLVEGKSYQFRVLACNSTGLSEPSEETLPVTAHDKLIPPSAPESVTPEKDSATSVLLNWKEVADTQGLLGYYTESRACDSKEWQISNNNPVKRNNFVVHGLKTGGEYVFRVRGVNAAGFSSFSKESAPFKVEAPVDLPTSGHQPPTPEPASRVSLHEAAKSAPAAGKSVGQPAAASVRAGSPHPTAPPPSKISLLNCSGVGMVLHWQPPAPGKAPLATGYRVEARAVPEGGSDSPGEWHDAKARRIEDTVYEVQGLAEHSSYQFRVSAENPGGLGCPSEPSQTFPCEKWTFPEPGPPFGLAFSDIKDGAMVVSWKPPLYAGTSAVSLYHVELTEADAVSWRRSDEKPSASTHVKVGGLKDGQPYLFRVFAENAGGRGKMSEEYGPVVARGLAVRPEASKPKEQKSKKGKPTSLKSPLAVEVQDNGTVRFSAQLEDLSASADVKCIFDDKEIEKNEKYDIKVDVATGLVEVLVETITAEDEGSYSVVFKEDDGKENASNLPLLGDDFKKLLEQSEKAKRDWKRKQGPYVVEQAHWEVMEDCNVRLICKVSNIKKQTSAVWFKDGKQIMVDEKHDFKDGIISLHIAKITKRDAGVYKLQLKDERGDDSSVLQFTGKTFDQAIKEVCKMIVKSAAPLKAQATEEGVRIHSTVKHCLPEVKSVWFHAESKLTKSERLEFGSSDTELWMKMKAPVDKDKGTYRLEATGNTETVKLSIDLSGKAFAGLLEEYQKLELAANADKNNARIVGGLPDVVSIMEGKTLNLTCSVAGEPVPEATWLKHDKVLSKSEHYIINFEEGRFANLIIQNITMADTGKYGIVVTNKYGKDTADFTVSVYKEGKEIEETSKKPKYSHSRK</sequence>
<evidence type="ECO:0000259" key="5">
    <source>
        <dbReference type="PROSITE" id="PS50835"/>
    </source>
</evidence>
<feature type="region of interest" description="Disordered" evidence="4">
    <location>
        <begin position="851"/>
        <end position="909"/>
    </location>
</feature>
<evidence type="ECO:0000256" key="4">
    <source>
        <dbReference type="SAM" id="MobiDB-lite"/>
    </source>
</evidence>
<feature type="region of interest" description="Disordered" evidence="4">
    <location>
        <begin position="40"/>
        <end position="185"/>
    </location>
</feature>
<feature type="domain" description="Ig-like" evidence="5">
    <location>
        <begin position="413"/>
        <end position="515"/>
    </location>
</feature>
<dbReference type="KEGG" id="pmrn:116942703"/>
<feature type="compositionally biased region" description="Low complexity" evidence="4">
    <location>
        <begin position="118"/>
        <end position="127"/>
    </location>
</feature>
<feature type="domain" description="Fibronectin type-III" evidence="6">
    <location>
        <begin position="529"/>
        <end position="625"/>
    </location>
</feature>
<dbReference type="CDD" id="cd00096">
    <property type="entry name" value="Ig"/>
    <property type="match status" value="1"/>
</dbReference>
<dbReference type="InterPro" id="IPR013783">
    <property type="entry name" value="Ig-like_fold"/>
</dbReference>
<gene>
    <name evidence="8" type="primary">LOC116942703</name>
</gene>
<dbReference type="Proteomes" id="UP001318040">
    <property type="component" value="Chromosome 15"/>
</dbReference>
<dbReference type="InterPro" id="IPR003599">
    <property type="entry name" value="Ig_sub"/>
</dbReference>
<evidence type="ECO:0000256" key="1">
    <source>
        <dbReference type="ARBA" id="ARBA00022737"/>
    </source>
</evidence>
<dbReference type="PANTHER" id="PTHR13817:SF151">
    <property type="entry name" value="TITIN"/>
    <property type="match status" value="1"/>
</dbReference>
<dbReference type="PROSITE" id="PS50835">
    <property type="entry name" value="IG_LIKE"/>
    <property type="match status" value="4"/>
</dbReference>
<dbReference type="InterPro" id="IPR003598">
    <property type="entry name" value="Ig_sub2"/>
</dbReference>
<dbReference type="FunFam" id="2.60.40.10:FF:000029">
    <property type="entry name" value="Myomesin 1"/>
    <property type="match status" value="1"/>
</dbReference>
<keyword evidence="7" id="KW-1185">Reference proteome</keyword>
<dbReference type="SMART" id="SM00409">
    <property type="entry name" value="IG"/>
    <property type="match status" value="4"/>
</dbReference>
<dbReference type="FunFam" id="2.60.40.10:FF:000069">
    <property type="entry name" value="Alpha-protein kinase 3"/>
    <property type="match status" value="1"/>
</dbReference>
<organism evidence="7 8">
    <name type="scientific">Petromyzon marinus</name>
    <name type="common">Sea lamprey</name>
    <dbReference type="NCBI Taxonomy" id="7757"/>
    <lineage>
        <taxon>Eukaryota</taxon>
        <taxon>Metazoa</taxon>
        <taxon>Chordata</taxon>
        <taxon>Craniata</taxon>
        <taxon>Vertebrata</taxon>
        <taxon>Cyclostomata</taxon>
        <taxon>Hyperoartia</taxon>
        <taxon>Petromyzontiformes</taxon>
        <taxon>Petromyzontidae</taxon>
        <taxon>Petromyzon</taxon>
    </lineage>
</organism>
<feature type="domain" description="Fibronectin type-III" evidence="6">
    <location>
        <begin position="755"/>
        <end position="851"/>
    </location>
</feature>
<dbReference type="Pfam" id="PF00041">
    <property type="entry name" value="fn3"/>
    <property type="match status" value="5"/>
</dbReference>
<dbReference type="FunFam" id="2.60.40.10:FF:000107">
    <property type="entry name" value="Myosin, light chain kinase a"/>
    <property type="match status" value="1"/>
</dbReference>
<feature type="compositionally biased region" description="Basic residues" evidence="4">
    <location>
        <begin position="172"/>
        <end position="185"/>
    </location>
</feature>
<feature type="compositionally biased region" description="Low complexity" evidence="4">
    <location>
        <begin position="81"/>
        <end position="102"/>
    </location>
</feature>
<dbReference type="PRINTS" id="PR00014">
    <property type="entry name" value="FNTYPEIII"/>
</dbReference>
<keyword evidence="2" id="KW-0514">Muscle protein</keyword>
<dbReference type="InterPro" id="IPR050964">
    <property type="entry name" value="Striated_Muscle_Regulatory"/>
</dbReference>